<dbReference type="KEGG" id="mei:Msip34_0474"/>
<dbReference type="HOGENOM" id="CLU_059493_2_0_4"/>
<dbReference type="OrthoDB" id="8558420at2"/>
<dbReference type="eggNOG" id="COG0637">
    <property type="taxonomic scope" value="Bacteria"/>
</dbReference>
<dbReference type="Pfam" id="PF00702">
    <property type="entry name" value="Hydrolase"/>
    <property type="match status" value="1"/>
</dbReference>
<dbReference type="NCBIfam" id="TIGR01993">
    <property type="entry name" value="Pyr-5-nucltdase"/>
    <property type="match status" value="1"/>
</dbReference>
<dbReference type="GO" id="GO:0006206">
    <property type="term" value="P:pyrimidine nucleobase metabolic process"/>
    <property type="evidence" value="ECO:0007669"/>
    <property type="project" value="TreeGrafter"/>
</dbReference>
<proteinExistence type="predicted"/>
<dbReference type="InterPro" id="IPR023214">
    <property type="entry name" value="HAD_sf"/>
</dbReference>
<dbReference type="Gene3D" id="1.10.150.450">
    <property type="match status" value="1"/>
</dbReference>
<dbReference type="NCBIfam" id="TIGR01509">
    <property type="entry name" value="HAD-SF-IA-v3"/>
    <property type="match status" value="1"/>
</dbReference>
<dbReference type="InterPro" id="IPR036412">
    <property type="entry name" value="HAD-like_sf"/>
</dbReference>
<gene>
    <name evidence="1" type="ordered locus">Msip34_0474</name>
</gene>
<reference evidence="2" key="1">
    <citation type="submission" date="2009-07" db="EMBL/GenBank/DDBJ databases">
        <title>Complete sequence of chromosome of Methylovorus sp. SIP3-4.</title>
        <authorList>
            <person name="Lucas S."/>
            <person name="Copeland A."/>
            <person name="Lapidus A."/>
            <person name="Glavina del Rio T."/>
            <person name="Tice H."/>
            <person name="Bruce D."/>
            <person name="Goodwin L."/>
            <person name="Pitluck S."/>
            <person name="Clum A."/>
            <person name="Larimer F."/>
            <person name="Land M."/>
            <person name="Hauser L."/>
            <person name="Kyrpides N."/>
            <person name="Mikhailova N."/>
            <person name="Kayluzhnaya M."/>
            <person name="Chistoserdova L."/>
        </authorList>
    </citation>
    <scope>NUCLEOTIDE SEQUENCE [LARGE SCALE GENOMIC DNA]</scope>
    <source>
        <strain evidence="2">SIP3-4</strain>
    </source>
</reference>
<protein>
    <submittedName>
        <fullName evidence="1">Pyrimidine 5'-nucleotidase</fullName>
    </submittedName>
</protein>
<accession>C6X9A2</accession>
<dbReference type="InterPro" id="IPR010237">
    <property type="entry name" value="Pyr-5-nucltdase"/>
</dbReference>
<evidence type="ECO:0000313" key="1">
    <source>
        <dbReference type="EMBL" id="ACT49722.1"/>
    </source>
</evidence>
<sequence>MRPIWIFDLDDTLHDASAHIFPHLNRAMTQYIMDTLALGEAEAHALRQRYWRIYGATLKGLMRHHGTDPYHFLVRTHELMNLPDMVVHAKRLRHALLRLPGRKVVFTNAPMQYALRVLKLIGVEDMFEIVHSVESTRFHPKPSVRGFQSLLRTLRGRPGQCIMVEDNLPALRTARRLGMKTVHITRRLHKPCYVSARLNSVLALTRHTI</sequence>
<dbReference type="SFLD" id="SFLDG01129">
    <property type="entry name" value="C1.5:_HAD__Beta-PGM__Phosphata"/>
    <property type="match status" value="1"/>
</dbReference>
<dbReference type="RefSeq" id="WP_015829377.1">
    <property type="nucleotide sequence ID" value="NC_012969.1"/>
</dbReference>
<dbReference type="EMBL" id="CP001674">
    <property type="protein sequence ID" value="ACT49722.1"/>
    <property type="molecule type" value="Genomic_DNA"/>
</dbReference>
<dbReference type="GO" id="GO:0008252">
    <property type="term" value="F:nucleotidase activity"/>
    <property type="evidence" value="ECO:0007669"/>
    <property type="project" value="TreeGrafter"/>
</dbReference>
<evidence type="ECO:0000313" key="2">
    <source>
        <dbReference type="Proteomes" id="UP000002743"/>
    </source>
</evidence>
<reference evidence="1 2" key="2">
    <citation type="journal article" date="2011" name="J. Bacteriol.">
        <title>Genomes of three methylotrophs from a single niche uncover genetic and metabolic divergence of Methylophilaceae.</title>
        <authorList>
            <person name="Lapidus A."/>
            <person name="Clum A."/>
            <person name="Labutti K."/>
            <person name="Kaluzhnaya M.G."/>
            <person name="Lim S."/>
            <person name="Beck D.A."/>
            <person name="Glavina Del Rio T."/>
            <person name="Nolan M."/>
            <person name="Mavromatis K."/>
            <person name="Huntemann M."/>
            <person name="Lucas S."/>
            <person name="Lidstrom M.E."/>
            <person name="Ivanova N."/>
            <person name="Chistoserdova L."/>
        </authorList>
    </citation>
    <scope>NUCLEOTIDE SEQUENCE [LARGE SCALE GENOMIC DNA]</scope>
    <source>
        <strain evidence="1 2">SIP3-4</strain>
    </source>
</reference>
<dbReference type="GO" id="GO:0009166">
    <property type="term" value="P:nucleotide catabolic process"/>
    <property type="evidence" value="ECO:0007669"/>
    <property type="project" value="TreeGrafter"/>
</dbReference>
<dbReference type="InterPro" id="IPR052791">
    <property type="entry name" value="SSM1_domain"/>
</dbReference>
<dbReference type="Proteomes" id="UP000002743">
    <property type="component" value="Chromosome"/>
</dbReference>
<dbReference type="Gene3D" id="3.40.50.1000">
    <property type="entry name" value="HAD superfamily/HAD-like"/>
    <property type="match status" value="1"/>
</dbReference>
<organism evidence="1 2">
    <name type="scientific">Methylovorus glucosotrophus (strain SIP3-4)</name>
    <dbReference type="NCBI Taxonomy" id="582744"/>
    <lineage>
        <taxon>Bacteria</taxon>
        <taxon>Pseudomonadati</taxon>
        <taxon>Pseudomonadota</taxon>
        <taxon>Betaproteobacteria</taxon>
        <taxon>Nitrosomonadales</taxon>
        <taxon>Methylophilaceae</taxon>
        <taxon>Methylovorus</taxon>
    </lineage>
</organism>
<dbReference type="STRING" id="582744.Msip34_0474"/>
<dbReference type="PANTHER" id="PTHR47438:SF1">
    <property type="entry name" value="PHOSPHATE METABOLISM PROTEIN 8-RELATED"/>
    <property type="match status" value="1"/>
</dbReference>
<dbReference type="SFLD" id="SFLDS00003">
    <property type="entry name" value="Haloacid_Dehalogenase"/>
    <property type="match status" value="1"/>
</dbReference>
<dbReference type="PANTHER" id="PTHR47438">
    <property type="entry name" value="PHOSPHATE METABOLISM PROTEIN 8-RELATED"/>
    <property type="match status" value="1"/>
</dbReference>
<dbReference type="AlphaFoldDB" id="C6X9A2"/>
<name>C6X9A2_METGS</name>
<keyword evidence="2" id="KW-1185">Reference proteome</keyword>
<dbReference type="SFLD" id="SFLDG01132">
    <property type="entry name" value="C1.5.3:_5'-Nucleotidase_Like"/>
    <property type="match status" value="1"/>
</dbReference>
<dbReference type="SUPFAM" id="SSF56784">
    <property type="entry name" value="HAD-like"/>
    <property type="match status" value="1"/>
</dbReference>
<dbReference type="InterPro" id="IPR006439">
    <property type="entry name" value="HAD-SF_hydro_IA"/>
</dbReference>